<evidence type="ECO:0000313" key="4">
    <source>
        <dbReference type="Proteomes" id="UP000473325"/>
    </source>
</evidence>
<proteinExistence type="predicted"/>
<gene>
    <name evidence="3" type="ORF">GRQ65_09385</name>
</gene>
<reference evidence="3 4" key="1">
    <citation type="submission" date="2019-12" db="EMBL/GenBank/DDBJ databases">
        <authorList>
            <person name="Kun Z."/>
        </authorList>
    </citation>
    <scope>NUCLEOTIDE SEQUENCE [LARGE SCALE GENOMIC DNA]</scope>
    <source>
        <strain evidence="3 4">YIM 123512</strain>
    </source>
</reference>
<evidence type="ECO:0000256" key="1">
    <source>
        <dbReference type="SAM" id="MobiDB-lite"/>
    </source>
</evidence>
<dbReference type="Proteomes" id="UP000473325">
    <property type="component" value="Unassembled WGS sequence"/>
</dbReference>
<evidence type="ECO:0000256" key="2">
    <source>
        <dbReference type="SAM" id="Phobius"/>
    </source>
</evidence>
<protein>
    <submittedName>
        <fullName evidence="3">Uncharacterized protein</fullName>
    </submittedName>
</protein>
<feature type="region of interest" description="Disordered" evidence="1">
    <location>
        <begin position="80"/>
        <end position="111"/>
    </location>
</feature>
<keyword evidence="2" id="KW-0472">Membrane</keyword>
<keyword evidence="4" id="KW-1185">Reference proteome</keyword>
<keyword evidence="2" id="KW-0812">Transmembrane</keyword>
<dbReference type="EMBL" id="WUEK01000005">
    <property type="protein sequence ID" value="MXG89762.1"/>
    <property type="molecule type" value="Genomic_DNA"/>
</dbReference>
<keyword evidence="2" id="KW-1133">Transmembrane helix</keyword>
<dbReference type="AlphaFoldDB" id="A0A6L7F0T5"/>
<evidence type="ECO:0000313" key="3">
    <source>
        <dbReference type="EMBL" id="MXG89762.1"/>
    </source>
</evidence>
<name>A0A6L7F0T5_9ACTN</name>
<feature type="compositionally biased region" description="Low complexity" evidence="1">
    <location>
        <begin position="85"/>
        <end position="111"/>
    </location>
</feature>
<dbReference type="RefSeq" id="WP_160877549.1">
    <property type="nucleotide sequence ID" value="NZ_WUEK01000005.1"/>
</dbReference>
<sequence>MDPLNDRLDQSPKLTDHAVSRLPLHAARAELLEEIVSTDVTERPADLPATAPRHRRWLIPLAAAAVVAGVVGATSLWAGGSGQQTPAPASSTAPTVAASPSDDAAVETTAPAPEATGTYAVLDAPGWVATYAESEGDYASVTYEKGDARFEITRYPASSYDMYVDDREHIVEPPAPGEPVEVAGLAGQMWAYSADDHTVIREVQDGSWLELRGGEMTLQALLEALSNVRIVDRGAFEASLPDRFVTDDERPAAGVSLIDGIVGVTGAGWPDGAERTVDSEEQDPYQLGADVAGAYACAWIEEFAAATRDGDDSRAAAAARLLGTSRDWPVLQEMDAEGDYPEMVWELADQVAAGQVPQGFRGSLGCH</sequence>
<organism evidence="3 4">
    <name type="scientific">Nocardioides flavescens</name>
    <dbReference type="NCBI Taxonomy" id="2691959"/>
    <lineage>
        <taxon>Bacteria</taxon>
        <taxon>Bacillati</taxon>
        <taxon>Actinomycetota</taxon>
        <taxon>Actinomycetes</taxon>
        <taxon>Propionibacteriales</taxon>
        <taxon>Nocardioidaceae</taxon>
        <taxon>Nocardioides</taxon>
    </lineage>
</organism>
<comment type="caution">
    <text evidence="3">The sequence shown here is derived from an EMBL/GenBank/DDBJ whole genome shotgun (WGS) entry which is preliminary data.</text>
</comment>
<accession>A0A6L7F0T5</accession>
<feature type="transmembrane region" description="Helical" evidence="2">
    <location>
        <begin position="57"/>
        <end position="78"/>
    </location>
</feature>